<organism evidence="1 2">
    <name type="scientific">Klenkia soli</name>
    <dbReference type="NCBI Taxonomy" id="1052260"/>
    <lineage>
        <taxon>Bacteria</taxon>
        <taxon>Bacillati</taxon>
        <taxon>Actinomycetota</taxon>
        <taxon>Actinomycetes</taxon>
        <taxon>Geodermatophilales</taxon>
        <taxon>Geodermatophilaceae</taxon>
        <taxon>Klenkia</taxon>
    </lineage>
</organism>
<protein>
    <submittedName>
        <fullName evidence="1">Uncharacterized protein</fullName>
    </submittedName>
</protein>
<dbReference type="EMBL" id="FNIR01000001">
    <property type="protein sequence ID" value="SDN51570.1"/>
    <property type="molecule type" value="Genomic_DNA"/>
</dbReference>
<sequence>MIVRPWAPEFEVPDEVPAAALGPLEVIHQQARMGQECTTQQEVDLLLSVFTPRQYRAIRWHGEHGMQHVIRQLIHGWGEAHRGAPGPWIEEPISCR</sequence>
<proteinExistence type="predicted"/>
<dbReference type="AlphaFoldDB" id="A0A1H0C177"/>
<evidence type="ECO:0000313" key="2">
    <source>
        <dbReference type="Proteomes" id="UP000199088"/>
    </source>
</evidence>
<dbReference type="RefSeq" id="WP_091238037.1">
    <property type="nucleotide sequence ID" value="NZ_FNIR01000001.1"/>
</dbReference>
<name>A0A1H0C177_9ACTN</name>
<keyword evidence="2" id="KW-1185">Reference proteome</keyword>
<dbReference type="STRING" id="1052260.SAMN05660199_00175"/>
<reference evidence="2" key="1">
    <citation type="submission" date="2016-10" db="EMBL/GenBank/DDBJ databases">
        <authorList>
            <person name="Varghese N."/>
            <person name="Submissions S."/>
        </authorList>
    </citation>
    <scope>NUCLEOTIDE SEQUENCE [LARGE SCALE GENOMIC DNA]</scope>
    <source>
        <strain evidence="2">DSM 45843</strain>
    </source>
</reference>
<evidence type="ECO:0000313" key="1">
    <source>
        <dbReference type="EMBL" id="SDN51570.1"/>
    </source>
</evidence>
<gene>
    <name evidence="1" type="ORF">SAMN05660199_00175</name>
</gene>
<accession>A0A1H0C177</accession>
<dbReference type="Proteomes" id="UP000199088">
    <property type="component" value="Unassembled WGS sequence"/>
</dbReference>